<dbReference type="AlphaFoldDB" id="A0A147KD47"/>
<organism evidence="2 3">
    <name type="scientific">Thermobifida cellulosilytica TB100</name>
    <dbReference type="NCBI Taxonomy" id="665004"/>
    <lineage>
        <taxon>Bacteria</taxon>
        <taxon>Bacillati</taxon>
        <taxon>Actinomycetota</taxon>
        <taxon>Actinomycetes</taxon>
        <taxon>Streptosporangiales</taxon>
        <taxon>Nocardiopsidaceae</taxon>
        <taxon>Thermobifida</taxon>
    </lineage>
</organism>
<feature type="domain" description="ABM" evidence="1">
    <location>
        <begin position="2"/>
        <end position="56"/>
    </location>
</feature>
<dbReference type="InterPro" id="IPR011008">
    <property type="entry name" value="Dimeric_a/b-barrel"/>
</dbReference>
<dbReference type="RefSeq" id="WP_068752996.1">
    <property type="nucleotide sequence ID" value="NZ_KQ950180.1"/>
</dbReference>
<dbReference type="Pfam" id="PF03992">
    <property type="entry name" value="ABM"/>
    <property type="match status" value="1"/>
</dbReference>
<dbReference type="OrthoDB" id="5193042at2"/>
<keyword evidence="3" id="KW-1185">Reference proteome</keyword>
<dbReference type="PATRIC" id="fig|665004.4.peg.149"/>
<evidence type="ECO:0000313" key="2">
    <source>
        <dbReference type="EMBL" id="KUP95226.1"/>
    </source>
</evidence>
<keyword evidence="2" id="KW-0560">Oxidoreductase</keyword>
<reference evidence="3" key="1">
    <citation type="journal article" date="2017" name="Acta Aliment.">
        <title>Plant polysaccharide degrading enzyme system of Thermpbifida cellulosilytica TB100 revealed by de novo genome project data.</title>
        <authorList>
            <person name="Toth A."/>
            <person name="Baka E."/>
            <person name="Luzics S."/>
            <person name="Bata-Vidacs I."/>
            <person name="Nagy I."/>
            <person name="Balint B."/>
            <person name="Herceg R."/>
            <person name="Olasz F."/>
            <person name="Wilk T."/>
            <person name="Nagy T."/>
            <person name="Kriszt B."/>
            <person name="Nagy I."/>
            <person name="Kukolya J."/>
        </authorList>
    </citation>
    <scope>NUCLEOTIDE SEQUENCE [LARGE SCALE GENOMIC DNA]</scope>
    <source>
        <strain evidence="3">TB100</strain>
    </source>
</reference>
<dbReference type="EMBL" id="LGEM01000138">
    <property type="protein sequence ID" value="KUP95226.1"/>
    <property type="molecule type" value="Genomic_DNA"/>
</dbReference>
<dbReference type="STRING" id="665004.AC529_18785"/>
<proteinExistence type="predicted"/>
<evidence type="ECO:0000259" key="1">
    <source>
        <dbReference type="Pfam" id="PF03992"/>
    </source>
</evidence>
<gene>
    <name evidence="2" type="ORF">AC529_18785</name>
</gene>
<accession>A0A147KD47</accession>
<sequence>MIVITRHTVPPEDADDFAVRAATALEALARRPGYRRGSLARAVDDPALWTLVTEWEGPGFYRRALSDFDVKVSAVPLLSTAHDEASAFEVLAEQPPAAG</sequence>
<dbReference type="SUPFAM" id="SSF54909">
    <property type="entry name" value="Dimeric alpha+beta barrel"/>
    <property type="match status" value="1"/>
</dbReference>
<name>A0A147KD47_THECS</name>
<protein>
    <submittedName>
        <fullName evidence="2">Antibiotic biosynthesis monooxygenase</fullName>
    </submittedName>
</protein>
<dbReference type="Proteomes" id="UP000074382">
    <property type="component" value="Unassembled WGS sequence"/>
</dbReference>
<dbReference type="InterPro" id="IPR007138">
    <property type="entry name" value="ABM_dom"/>
</dbReference>
<comment type="caution">
    <text evidence="2">The sequence shown here is derived from an EMBL/GenBank/DDBJ whole genome shotgun (WGS) entry which is preliminary data.</text>
</comment>
<keyword evidence="2" id="KW-0503">Monooxygenase</keyword>
<dbReference type="GO" id="GO:0004497">
    <property type="term" value="F:monooxygenase activity"/>
    <property type="evidence" value="ECO:0007669"/>
    <property type="project" value="UniProtKB-KW"/>
</dbReference>
<evidence type="ECO:0000313" key="3">
    <source>
        <dbReference type="Proteomes" id="UP000074382"/>
    </source>
</evidence>
<dbReference type="Gene3D" id="3.30.70.100">
    <property type="match status" value="1"/>
</dbReference>